<feature type="compositionally biased region" description="Polar residues" evidence="1">
    <location>
        <begin position="50"/>
        <end position="59"/>
    </location>
</feature>
<comment type="caution">
    <text evidence="2">The sequence shown here is derived from an EMBL/GenBank/DDBJ whole genome shotgun (WGS) entry which is preliminary data.</text>
</comment>
<sequence>MAQTKKKTQRKTVLASSEEHVLYAEARKGHASPRHHTSSRSENRRRSISPTSTGHTGNRTPKRRTVGTTLERR</sequence>
<proteinExistence type="predicted"/>
<reference evidence="2" key="1">
    <citation type="submission" date="2019-12" db="EMBL/GenBank/DDBJ databases">
        <title>Genome sequencing and annotation of Brassica cretica.</title>
        <authorList>
            <person name="Studholme D.J."/>
            <person name="Sarris P.F."/>
        </authorList>
    </citation>
    <scope>NUCLEOTIDE SEQUENCE</scope>
    <source>
        <strain evidence="2">PFS-102/07</strain>
        <tissue evidence="2">Leaf</tissue>
    </source>
</reference>
<organism evidence="2">
    <name type="scientific">Brassica cretica</name>
    <name type="common">Mustard</name>
    <dbReference type="NCBI Taxonomy" id="69181"/>
    <lineage>
        <taxon>Eukaryota</taxon>
        <taxon>Viridiplantae</taxon>
        <taxon>Streptophyta</taxon>
        <taxon>Embryophyta</taxon>
        <taxon>Tracheophyta</taxon>
        <taxon>Spermatophyta</taxon>
        <taxon>Magnoliopsida</taxon>
        <taxon>eudicotyledons</taxon>
        <taxon>Gunneridae</taxon>
        <taxon>Pentapetalae</taxon>
        <taxon>rosids</taxon>
        <taxon>malvids</taxon>
        <taxon>Brassicales</taxon>
        <taxon>Brassicaceae</taxon>
        <taxon>Brassiceae</taxon>
        <taxon>Brassica</taxon>
    </lineage>
</organism>
<gene>
    <name evidence="2" type="ORF">F2Q70_00024314</name>
</gene>
<feature type="compositionally biased region" description="Basic residues" evidence="1">
    <location>
        <begin position="1"/>
        <end position="10"/>
    </location>
</feature>
<feature type="compositionally biased region" description="Basic residues" evidence="1">
    <location>
        <begin position="29"/>
        <end position="38"/>
    </location>
</feature>
<feature type="region of interest" description="Disordered" evidence="1">
    <location>
        <begin position="1"/>
        <end position="73"/>
    </location>
</feature>
<dbReference type="AlphaFoldDB" id="A0A8S9LCK1"/>
<name>A0A8S9LCK1_BRACR</name>
<evidence type="ECO:0000313" key="2">
    <source>
        <dbReference type="EMBL" id="KAF2603919.1"/>
    </source>
</evidence>
<dbReference type="EMBL" id="QGKY02000094">
    <property type="protein sequence ID" value="KAF2603919.1"/>
    <property type="molecule type" value="Genomic_DNA"/>
</dbReference>
<accession>A0A8S9LCK1</accession>
<evidence type="ECO:0000256" key="1">
    <source>
        <dbReference type="SAM" id="MobiDB-lite"/>
    </source>
</evidence>
<protein>
    <submittedName>
        <fullName evidence="2">Uncharacterized protein</fullName>
    </submittedName>
</protein>
<feature type="compositionally biased region" description="Basic and acidic residues" evidence="1">
    <location>
        <begin position="17"/>
        <end position="28"/>
    </location>
</feature>